<accession>A0ABT6Z0N9</accession>
<dbReference type="RefSeq" id="WP_283381522.1">
    <property type="nucleotide sequence ID" value="NZ_JASHIE010000005.1"/>
</dbReference>
<dbReference type="GO" id="GO:0016757">
    <property type="term" value="F:glycosyltransferase activity"/>
    <property type="evidence" value="ECO:0007669"/>
    <property type="project" value="UniProtKB-KW"/>
</dbReference>
<proteinExistence type="predicted"/>
<dbReference type="CDD" id="cd03811">
    <property type="entry name" value="GT4_GT28_WabH-like"/>
    <property type="match status" value="1"/>
</dbReference>
<dbReference type="Gene3D" id="3.40.50.2000">
    <property type="entry name" value="Glycogen Phosphorylase B"/>
    <property type="match status" value="2"/>
</dbReference>
<evidence type="ECO:0000313" key="3">
    <source>
        <dbReference type="Proteomes" id="UP001225761"/>
    </source>
</evidence>
<gene>
    <name evidence="2" type="ORF">QM481_09165</name>
</gene>
<feature type="domain" description="Glycosyl transferase family 1" evidence="1">
    <location>
        <begin position="188"/>
        <end position="332"/>
    </location>
</feature>
<evidence type="ECO:0000259" key="1">
    <source>
        <dbReference type="Pfam" id="PF00534"/>
    </source>
</evidence>
<dbReference type="SUPFAM" id="SSF53756">
    <property type="entry name" value="UDP-Glycosyltransferase/glycogen phosphorylase"/>
    <property type="match status" value="1"/>
</dbReference>
<name>A0ABT6Z0N9_9BACT</name>
<keyword evidence="3" id="KW-1185">Reference proteome</keyword>
<dbReference type="PANTHER" id="PTHR12526">
    <property type="entry name" value="GLYCOSYLTRANSFERASE"/>
    <property type="match status" value="1"/>
</dbReference>
<dbReference type="InterPro" id="IPR001296">
    <property type="entry name" value="Glyco_trans_1"/>
</dbReference>
<dbReference type="EC" id="2.4.-.-" evidence="2"/>
<sequence>MAIKPKILFLIPSLACGGTEKVISTLINHWDGERFDILLGVNSKEIPFYSITNTAVSISIFGKSRVRYTWIKLLKLIWKERPDYIFSVLDFTRLMILLKPFIPTSCKLIARESNYLFEWLNTPQKMLSQYLYSNIDLLVVQSALMEQHIIQYLPEIAPRTLVIPNPIDTALVRKLAQMPLEYKLPNCPVFITIARLDTIKGHLRILEALTLLDFPFCYFIVGEGQERETIEAYIKQHQLESKVVLTGELKNPFPLLKNAHVYLQGSYSEAFPNVILEALCLGITPIAFAISGGTSEIIRSGENGFLAKETNDFASSINHVLEKPFLSNKLTETIHLFDLKNIMPIYNRLL</sequence>
<keyword evidence="2" id="KW-0328">Glycosyltransferase</keyword>
<organism evidence="2 3">
    <name type="scientific">Flectobacillus rivi</name>
    <dbReference type="NCBI Taxonomy" id="2984209"/>
    <lineage>
        <taxon>Bacteria</taxon>
        <taxon>Pseudomonadati</taxon>
        <taxon>Bacteroidota</taxon>
        <taxon>Cytophagia</taxon>
        <taxon>Cytophagales</taxon>
        <taxon>Flectobacillaceae</taxon>
        <taxon>Flectobacillus</taxon>
    </lineage>
</organism>
<protein>
    <submittedName>
        <fullName evidence="2">Glycosyltransferase</fullName>
        <ecNumber evidence="2">2.4.-.-</ecNumber>
    </submittedName>
</protein>
<reference evidence="2 3" key="1">
    <citation type="submission" date="2023-05" db="EMBL/GenBank/DDBJ databases">
        <title>Novel species of genus Flectobacillus isolated from stream in China.</title>
        <authorList>
            <person name="Lu H."/>
        </authorList>
    </citation>
    <scope>NUCLEOTIDE SEQUENCE [LARGE SCALE GENOMIC DNA]</scope>
    <source>
        <strain evidence="2 3">LFS242W</strain>
    </source>
</reference>
<dbReference type="PANTHER" id="PTHR12526:SF630">
    <property type="entry name" value="GLYCOSYLTRANSFERASE"/>
    <property type="match status" value="1"/>
</dbReference>
<comment type="caution">
    <text evidence="2">The sequence shown here is derived from an EMBL/GenBank/DDBJ whole genome shotgun (WGS) entry which is preliminary data.</text>
</comment>
<dbReference type="Proteomes" id="UP001225761">
    <property type="component" value="Unassembled WGS sequence"/>
</dbReference>
<evidence type="ECO:0000313" key="2">
    <source>
        <dbReference type="EMBL" id="MDI9874695.1"/>
    </source>
</evidence>
<keyword evidence="2" id="KW-0808">Transferase</keyword>
<dbReference type="Pfam" id="PF00534">
    <property type="entry name" value="Glycos_transf_1"/>
    <property type="match status" value="1"/>
</dbReference>
<dbReference type="EMBL" id="JASHIE010000005">
    <property type="protein sequence ID" value="MDI9874695.1"/>
    <property type="molecule type" value="Genomic_DNA"/>
</dbReference>